<name>A0A1Z4LK94_9CYAN</name>
<dbReference type="Gene3D" id="3.40.710.10">
    <property type="entry name" value="DD-peptidase/beta-lactamase superfamily"/>
    <property type="match status" value="1"/>
</dbReference>
<dbReference type="SUPFAM" id="SSF51120">
    <property type="entry name" value="beta-Roll"/>
    <property type="match status" value="1"/>
</dbReference>
<evidence type="ECO:0000313" key="3">
    <source>
        <dbReference type="Proteomes" id="UP000218418"/>
    </source>
</evidence>
<dbReference type="SUPFAM" id="SSF56601">
    <property type="entry name" value="beta-lactamase/transpeptidase-like"/>
    <property type="match status" value="1"/>
</dbReference>
<dbReference type="OrthoDB" id="503788at2"/>
<dbReference type="PANTHER" id="PTHR46825">
    <property type="entry name" value="D-ALANYL-D-ALANINE-CARBOXYPEPTIDASE/ENDOPEPTIDASE AMPH"/>
    <property type="match status" value="1"/>
</dbReference>
<dbReference type="EMBL" id="AP018227">
    <property type="protein sequence ID" value="BAY81652.1"/>
    <property type="molecule type" value="Genomic_DNA"/>
</dbReference>
<dbReference type="AlphaFoldDB" id="A0A1Z4LK94"/>
<gene>
    <name evidence="2" type="ORF">NIES267_11290</name>
</gene>
<dbReference type="InterPro" id="IPR012338">
    <property type="entry name" value="Beta-lactam/transpept-like"/>
</dbReference>
<dbReference type="Gene3D" id="2.150.10.10">
    <property type="entry name" value="Serralysin-like metalloprotease, C-terminal"/>
    <property type="match status" value="1"/>
</dbReference>
<dbReference type="Pfam" id="PF00144">
    <property type="entry name" value="Beta-lactamase"/>
    <property type="match status" value="1"/>
</dbReference>
<evidence type="ECO:0000313" key="2">
    <source>
        <dbReference type="EMBL" id="BAY81652.1"/>
    </source>
</evidence>
<dbReference type="InterPro" id="IPR001466">
    <property type="entry name" value="Beta-lactam-related"/>
</dbReference>
<sequence>MNPIISFTTEPELLIEEEETVSLLNFNLSEPPPATGIVVNINAPNLSEFDLTKTQVEGGEITLEPELQQQLNDALDGTRVEDVPGAAVAIVSPFGSWFGASGVANLENNTPLQPDDRFQIGSITKTFVATTVMQLVEEGKLSLEDTLTTWLPESITADIPSAEEITLEQLLQHTSGVADYVDVLFTQAATNPGVFLTDWQPEELIDFIDGVEPLFAPGESWQYSNTNFILAGLIVEAATGNNIADEIRTRILEPLNLENTFFAEEEEIPGGYVSGYWDFNQDGTLDNITSANLSWTWATGAMVSNTEDLDTFARSLFKGELLEPETLNKMLDTTPAIDNNNYSSYGLGVGTIESPNRFWYIHRGQTLGYRSNMWYAPEDDLTYIELINGFSDDNLVRDLFPPFRQGIADDNFNFTITEQDAQISLPVANDGEIEGEETATFTVEAGEGYEVESDASSGTFTIVDSLLEPPAPLPNVALGAFPNRIAEDEDNLLTLFFEINDLPQDGLYVYIDSETPQSLSQFDLNQAVVNGGESLIVNPDLSGFAIKLFADDASIEIPLIADEIEEGIIDITYELKTRDEISEEDLTAIETVDFVSDYIINPQMVGETITVFDTFFVIEPEIPVKPEPIFGSLEADIIEVSGSGGLIFGGDSDDLIDASISSTGSNRIYAGSGDDTAILGISDRVVGGEGADKFFATSGGDNILTGGAGADQFWIATAETPDSANIITDFTSGEDVLGIAGLGIGFDDLSISQQDDNTLIAANNSDLAILEGIVAESLIVDNFAFG</sequence>
<organism evidence="2 3">
    <name type="scientific">Calothrix parasitica NIES-267</name>
    <dbReference type="NCBI Taxonomy" id="1973488"/>
    <lineage>
        <taxon>Bacteria</taxon>
        <taxon>Bacillati</taxon>
        <taxon>Cyanobacteriota</taxon>
        <taxon>Cyanophyceae</taxon>
        <taxon>Nostocales</taxon>
        <taxon>Calotrichaceae</taxon>
        <taxon>Calothrix</taxon>
    </lineage>
</organism>
<feature type="domain" description="Beta-lactamase-related" evidence="1">
    <location>
        <begin position="81"/>
        <end position="392"/>
    </location>
</feature>
<accession>A0A1Z4LK94</accession>
<protein>
    <recommendedName>
        <fullName evidence="1">Beta-lactamase-related domain-containing protein</fullName>
    </recommendedName>
</protein>
<evidence type="ECO:0000259" key="1">
    <source>
        <dbReference type="Pfam" id="PF00144"/>
    </source>
</evidence>
<keyword evidence="3" id="KW-1185">Reference proteome</keyword>
<dbReference type="InterPro" id="IPR050491">
    <property type="entry name" value="AmpC-like"/>
</dbReference>
<dbReference type="PANTHER" id="PTHR46825:SF7">
    <property type="entry name" value="D-ALANYL-D-ALANINE CARBOXYPEPTIDASE"/>
    <property type="match status" value="1"/>
</dbReference>
<reference evidence="2 3" key="1">
    <citation type="submission" date="2017-06" db="EMBL/GenBank/DDBJ databases">
        <title>Genome sequencing of cyanobaciteial culture collection at National Institute for Environmental Studies (NIES).</title>
        <authorList>
            <person name="Hirose Y."/>
            <person name="Shimura Y."/>
            <person name="Fujisawa T."/>
            <person name="Nakamura Y."/>
            <person name="Kawachi M."/>
        </authorList>
    </citation>
    <scope>NUCLEOTIDE SEQUENCE [LARGE SCALE GENOMIC DNA]</scope>
    <source>
        <strain evidence="2 3">NIES-267</strain>
    </source>
</reference>
<dbReference type="InterPro" id="IPR011049">
    <property type="entry name" value="Serralysin-like_metalloprot_C"/>
</dbReference>
<dbReference type="Proteomes" id="UP000218418">
    <property type="component" value="Chromosome"/>
</dbReference>
<proteinExistence type="predicted"/>